<dbReference type="AlphaFoldDB" id="A0A037ZDK4"/>
<proteinExistence type="predicted"/>
<evidence type="ECO:0000313" key="7">
    <source>
        <dbReference type="EMBL" id="KAJ54559.1"/>
    </source>
</evidence>
<feature type="transmembrane region" description="Helical" evidence="5">
    <location>
        <begin position="60"/>
        <end position="80"/>
    </location>
</feature>
<accession>A0A037ZDK4</accession>
<keyword evidence="2 5" id="KW-0812">Transmembrane</keyword>
<reference evidence="7 8" key="1">
    <citation type="submission" date="2014-03" db="EMBL/GenBank/DDBJ databases">
        <title>Draft Genome Sequence of Actibacterium mucosum KCTC 23349, a Marine Alphaproteobacterium with Complex Ionic Requirements Isolated from Mediterranean Seawater at Malvarrosa Beach, Valencia, Spain.</title>
        <authorList>
            <person name="Arahal D.R."/>
            <person name="Shao Z."/>
            <person name="Lai Q."/>
            <person name="Pujalte M.J."/>
        </authorList>
    </citation>
    <scope>NUCLEOTIDE SEQUENCE [LARGE SCALE GENOMIC DNA]</scope>
    <source>
        <strain evidence="7 8">KCTC 23349</strain>
    </source>
</reference>
<keyword evidence="3 5" id="KW-1133">Transmembrane helix</keyword>
<evidence type="ECO:0000256" key="5">
    <source>
        <dbReference type="SAM" id="Phobius"/>
    </source>
</evidence>
<dbReference type="InterPro" id="IPR010432">
    <property type="entry name" value="RDD"/>
</dbReference>
<dbReference type="EMBL" id="JFKE01000007">
    <property type="protein sequence ID" value="KAJ54559.1"/>
    <property type="molecule type" value="Genomic_DNA"/>
</dbReference>
<dbReference type="Proteomes" id="UP000026249">
    <property type="component" value="Unassembled WGS sequence"/>
</dbReference>
<feature type="domain" description="RDD" evidence="6">
    <location>
        <begin position="19"/>
        <end position="134"/>
    </location>
</feature>
<keyword evidence="4 5" id="KW-0472">Membrane</keyword>
<keyword evidence="8" id="KW-1185">Reference proteome</keyword>
<dbReference type="RefSeq" id="WP_035261395.1">
    <property type="nucleotide sequence ID" value="NZ_JFKE01000007.1"/>
</dbReference>
<sequence>MNALPDPQLQPEFYADIPSKRFFAWIIDLVIILALVLLVLVSTFGIALFLLPLVVTVTSFVYRVATISAGSATFGMRMMAIELRNREGQRLSFPEAALHTFLHFVMFGSVVLQIISIATTLTTERAQGLHDLILGTTALNKAARYRV</sequence>
<evidence type="ECO:0000256" key="1">
    <source>
        <dbReference type="ARBA" id="ARBA00004141"/>
    </source>
</evidence>
<organism evidence="7 8">
    <name type="scientific">Actibacterium mucosum KCTC 23349</name>
    <dbReference type="NCBI Taxonomy" id="1454373"/>
    <lineage>
        <taxon>Bacteria</taxon>
        <taxon>Pseudomonadati</taxon>
        <taxon>Pseudomonadota</taxon>
        <taxon>Alphaproteobacteria</taxon>
        <taxon>Rhodobacterales</taxon>
        <taxon>Roseobacteraceae</taxon>
        <taxon>Actibacterium</taxon>
    </lineage>
</organism>
<comment type="subcellular location">
    <subcellularLocation>
        <location evidence="1">Membrane</location>
        <topology evidence="1">Multi-pass membrane protein</topology>
    </subcellularLocation>
</comment>
<dbReference type="GO" id="GO:0016020">
    <property type="term" value="C:membrane"/>
    <property type="evidence" value="ECO:0007669"/>
    <property type="project" value="UniProtKB-SubCell"/>
</dbReference>
<evidence type="ECO:0000259" key="6">
    <source>
        <dbReference type="Pfam" id="PF06271"/>
    </source>
</evidence>
<gene>
    <name evidence="7" type="ORF">ACMU_17790</name>
</gene>
<comment type="caution">
    <text evidence="7">The sequence shown here is derived from an EMBL/GenBank/DDBJ whole genome shotgun (WGS) entry which is preliminary data.</text>
</comment>
<dbReference type="OrthoDB" id="7270324at2"/>
<evidence type="ECO:0000256" key="2">
    <source>
        <dbReference type="ARBA" id="ARBA00022692"/>
    </source>
</evidence>
<feature type="transmembrane region" description="Helical" evidence="5">
    <location>
        <begin position="101"/>
        <end position="121"/>
    </location>
</feature>
<evidence type="ECO:0000313" key="8">
    <source>
        <dbReference type="Proteomes" id="UP000026249"/>
    </source>
</evidence>
<feature type="transmembrane region" description="Helical" evidence="5">
    <location>
        <begin position="22"/>
        <end position="54"/>
    </location>
</feature>
<protein>
    <recommendedName>
        <fullName evidence="6">RDD domain-containing protein</fullName>
    </recommendedName>
</protein>
<evidence type="ECO:0000256" key="4">
    <source>
        <dbReference type="ARBA" id="ARBA00023136"/>
    </source>
</evidence>
<name>A0A037ZDK4_9RHOB</name>
<dbReference type="STRING" id="1454373.ACMU_17790"/>
<evidence type="ECO:0000256" key="3">
    <source>
        <dbReference type="ARBA" id="ARBA00022989"/>
    </source>
</evidence>
<dbReference type="Pfam" id="PF06271">
    <property type="entry name" value="RDD"/>
    <property type="match status" value="1"/>
</dbReference>